<feature type="transmembrane region" description="Helical" evidence="1">
    <location>
        <begin position="6"/>
        <end position="23"/>
    </location>
</feature>
<keyword evidence="1" id="KW-1133">Transmembrane helix</keyword>
<evidence type="ECO:0000313" key="3">
    <source>
        <dbReference type="Proteomes" id="UP000199411"/>
    </source>
</evidence>
<dbReference type="OrthoDB" id="9920933at2"/>
<proteinExistence type="predicted"/>
<dbReference type="RefSeq" id="WP_092129413.1">
    <property type="nucleotide sequence ID" value="NZ_FMYU01000011.1"/>
</dbReference>
<evidence type="ECO:0000256" key="1">
    <source>
        <dbReference type="SAM" id="Phobius"/>
    </source>
</evidence>
<evidence type="ECO:0000313" key="2">
    <source>
        <dbReference type="EMBL" id="SDC90267.1"/>
    </source>
</evidence>
<dbReference type="Proteomes" id="UP000199411">
    <property type="component" value="Unassembled WGS sequence"/>
</dbReference>
<keyword evidence="3" id="KW-1185">Reference proteome</keyword>
<sequence length="59" mass="6965">MNAKKIIILVFVLFLVLIGYKVYTHLSYEYKVKRALELLKNQPVIDIYFPAKPIIIKKI</sequence>
<name>A0A1G6QF05_9BACT</name>
<gene>
    <name evidence="2" type="ORF">SAMN05660835_01562</name>
</gene>
<protein>
    <submittedName>
        <fullName evidence="2">Uncharacterized protein</fullName>
    </submittedName>
</protein>
<organism evidence="2 3">
    <name type="scientific">Desulfurella multipotens</name>
    <dbReference type="NCBI Taxonomy" id="79269"/>
    <lineage>
        <taxon>Bacteria</taxon>
        <taxon>Pseudomonadati</taxon>
        <taxon>Campylobacterota</taxon>
        <taxon>Desulfurellia</taxon>
        <taxon>Desulfurellales</taxon>
        <taxon>Desulfurellaceae</taxon>
        <taxon>Desulfurella</taxon>
    </lineage>
</organism>
<dbReference type="AlphaFoldDB" id="A0A1G6QF05"/>
<reference evidence="3" key="1">
    <citation type="submission" date="2016-10" db="EMBL/GenBank/DDBJ databases">
        <authorList>
            <person name="Varghese N."/>
            <person name="Submissions S."/>
        </authorList>
    </citation>
    <scope>NUCLEOTIDE SEQUENCE [LARGE SCALE GENOMIC DNA]</scope>
    <source>
        <strain evidence="3">DSM 8415</strain>
    </source>
</reference>
<accession>A0A1G6QF05</accession>
<dbReference type="EMBL" id="FMYU01000011">
    <property type="protein sequence ID" value="SDC90267.1"/>
    <property type="molecule type" value="Genomic_DNA"/>
</dbReference>
<keyword evidence="1" id="KW-0812">Transmembrane</keyword>
<keyword evidence="1" id="KW-0472">Membrane</keyword>